<dbReference type="AlphaFoldDB" id="F5RBX5"/>
<keyword evidence="1" id="KW-0812">Transmembrane</keyword>
<accession>F5RBX5</accession>
<organism evidence="2 3">
    <name type="scientific">Methyloversatilis universalis (strain ATCC BAA-1314 / DSM 25237 / JCM 13912 / CCUG 52030 / FAM5)</name>
    <dbReference type="NCBI Taxonomy" id="1000565"/>
    <lineage>
        <taxon>Bacteria</taxon>
        <taxon>Pseudomonadati</taxon>
        <taxon>Pseudomonadota</taxon>
        <taxon>Betaproteobacteria</taxon>
        <taxon>Nitrosomonadales</taxon>
        <taxon>Sterolibacteriaceae</taxon>
        <taxon>Methyloversatilis</taxon>
    </lineage>
</organism>
<name>F5RBX5_METUF</name>
<dbReference type="Proteomes" id="UP000005019">
    <property type="component" value="Unassembled WGS sequence"/>
</dbReference>
<keyword evidence="1" id="KW-0472">Membrane</keyword>
<gene>
    <name evidence="2" type="ORF">METUNv1_01770</name>
</gene>
<keyword evidence="1" id="KW-1133">Transmembrane helix</keyword>
<dbReference type="STRING" id="1000565.METUNv1_01770"/>
<keyword evidence="3" id="KW-1185">Reference proteome</keyword>
<protein>
    <recommendedName>
        <fullName evidence="4">DUF2730 family protein</fullName>
    </recommendedName>
</protein>
<evidence type="ECO:0008006" key="4">
    <source>
        <dbReference type="Google" id="ProtNLM"/>
    </source>
</evidence>
<sequence length="112" mass="12688">MDYEVAKFWLQFLNFAVTLCVGLYVWSSNRHRVTNERIGDLEKGIDVRLDAHDSRLATLEGQVKAAPTHADLAQIHEKINTVAQCSSRMEGEMKSQTDLLRLVLNKMTRGDA</sequence>
<comment type="caution">
    <text evidence="2">The sequence shown here is derived from an EMBL/GenBank/DDBJ whole genome shotgun (WGS) entry which is preliminary data.</text>
</comment>
<evidence type="ECO:0000256" key="1">
    <source>
        <dbReference type="SAM" id="Phobius"/>
    </source>
</evidence>
<feature type="transmembrane region" description="Helical" evidence="1">
    <location>
        <begin position="6"/>
        <end position="27"/>
    </location>
</feature>
<dbReference type="eggNOG" id="ENOG5033CCK">
    <property type="taxonomic scope" value="Bacteria"/>
</dbReference>
<reference evidence="2 3" key="1">
    <citation type="journal article" date="2011" name="J. Bacteriol.">
        <title>Genome sequence of Methyloversatilis universalis FAM5T, a methylotrophic representative of the order Rhodocyclales.</title>
        <authorList>
            <person name="Kittichotirat W."/>
            <person name="Good N.M."/>
            <person name="Hall R."/>
            <person name="Bringel F."/>
            <person name="Lajus A."/>
            <person name="Medigue C."/>
            <person name="Smalley N.E."/>
            <person name="Beck D."/>
            <person name="Bumgarner R."/>
            <person name="Vuilleumier S."/>
            <person name="Kalyuzhnaya M.G."/>
        </authorList>
    </citation>
    <scope>NUCLEOTIDE SEQUENCE [LARGE SCALE GENOMIC DNA]</scope>
    <source>
        <strain evidence="3">ATCC BAA-1314 / JCM 13912 / FAM5</strain>
    </source>
</reference>
<dbReference type="EMBL" id="AFHG01000044">
    <property type="protein sequence ID" value="EGK71992.1"/>
    <property type="molecule type" value="Genomic_DNA"/>
</dbReference>
<proteinExistence type="predicted"/>
<evidence type="ECO:0000313" key="2">
    <source>
        <dbReference type="EMBL" id="EGK71992.1"/>
    </source>
</evidence>
<evidence type="ECO:0000313" key="3">
    <source>
        <dbReference type="Proteomes" id="UP000005019"/>
    </source>
</evidence>